<name>A0ACB9JG35_9ASTR</name>
<comment type="caution">
    <text evidence="1">The sequence shown here is derived from an EMBL/GenBank/DDBJ whole genome shotgun (WGS) entry which is preliminary data.</text>
</comment>
<dbReference type="EMBL" id="CM042021">
    <property type="protein sequence ID" value="KAI3819444.1"/>
    <property type="molecule type" value="Genomic_DNA"/>
</dbReference>
<reference evidence="2" key="1">
    <citation type="journal article" date="2022" name="Mol. Ecol. Resour.">
        <title>The genomes of chicory, endive, great burdock and yacon provide insights into Asteraceae palaeo-polyploidization history and plant inulin production.</title>
        <authorList>
            <person name="Fan W."/>
            <person name="Wang S."/>
            <person name="Wang H."/>
            <person name="Wang A."/>
            <person name="Jiang F."/>
            <person name="Liu H."/>
            <person name="Zhao H."/>
            <person name="Xu D."/>
            <person name="Zhang Y."/>
        </authorList>
    </citation>
    <scope>NUCLEOTIDE SEQUENCE [LARGE SCALE GENOMIC DNA]</scope>
    <source>
        <strain evidence="2">cv. Yunnan</strain>
    </source>
</reference>
<protein>
    <submittedName>
        <fullName evidence="1">Uncharacterized protein</fullName>
    </submittedName>
</protein>
<gene>
    <name evidence="1" type="ORF">L1987_13280</name>
</gene>
<evidence type="ECO:0000313" key="1">
    <source>
        <dbReference type="EMBL" id="KAI3819444.1"/>
    </source>
</evidence>
<dbReference type="Proteomes" id="UP001056120">
    <property type="component" value="Linkage Group LG04"/>
</dbReference>
<evidence type="ECO:0000313" key="2">
    <source>
        <dbReference type="Proteomes" id="UP001056120"/>
    </source>
</evidence>
<accession>A0ACB9JG35</accession>
<sequence>MGTRTAGGGTNNNGNTSSVTRTENYEGCIYKYFEGCKPKPFDGKKGAIDTTQWITKMEAVIKLSECRSDQAVKFAANSLETTTLDWWESNELDKLEEEFQILEAGTMTHHEYATKFDEMSKLVPHLVTPEPRRIKHFIRGLPLKVRTLVKTSAPQAMDAALALSATIYDDVASQEAKKKAKKATDVKPI</sequence>
<organism evidence="1 2">
    <name type="scientific">Smallanthus sonchifolius</name>
    <dbReference type="NCBI Taxonomy" id="185202"/>
    <lineage>
        <taxon>Eukaryota</taxon>
        <taxon>Viridiplantae</taxon>
        <taxon>Streptophyta</taxon>
        <taxon>Embryophyta</taxon>
        <taxon>Tracheophyta</taxon>
        <taxon>Spermatophyta</taxon>
        <taxon>Magnoliopsida</taxon>
        <taxon>eudicotyledons</taxon>
        <taxon>Gunneridae</taxon>
        <taxon>Pentapetalae</taxon>
        <taxon>asterids</taxon>
        <taxon>campanulids</taxon>
        <taxon>Asterales</taxon>
        <taxon>Asteraceae</taxon>
        <taxon>Asteroideae</taxon>
        <taxon>Heliantheae alliance</taxon>
        <taxon>Millerieae</taxon>
        <taxon>Smallanthus</taxon>
    </lineage>
</organism>
<proteinExistence type="predicted"/>
<reference evidence="1 2" key="2">
    <citation type="journal article" date="2022" name="Mol. Ecol. Resour.">
        <title>The genomes of chicory, endive, great burdock and yacon provide insights into Asteraceae paleo-polyploidization history and plant inulin production.</title>
        <authorList>
            <person name="Fan W."/>
            <person name="Wang S."/>
            <person name="Wang H."/>
            <person name="Wang A."/>
            <person name="Jiang F."/>
            <person name="Liu H."/>
            <person name="Zhao H."/>
            <person name="Xu D."/>
            <person name="Zhang Y."/>
        </authorList>
    </citation>
    <scope>NUCLEOTIDE SEQUENCE [LARGE SCALE GENOMIC DNA]</scope>
    <source>
        <strain evidence="2">cv. Yunnan</strain>
        <tissue evidence="1">Leaves</tissue>
    </source>
</reference>
<keyword evidence="2" id="KW-1185">Reference proteome</keyword>